<comment type="caution">
    <text evidence="1">The sequence shown here is derived from an EMBL/GenBank/DDBJ whole genome shotgun (WGS) entry which is preliminary data.</text>
</comment>
<evidence type="ECO:0000313" key="1">
    <source>
        <dbReference type="EMBL" id="KAF4708441.1"/>
    </source>
</evidence>
<gene>
    <name evidence="1" type="ORF">FOZ62_021685</name>
</gene>
<feature type="non-terminal residue" evidence="1">
    <location>
        <position position="171"/>
    </location>
</feature>
<accession>A0A7J6QJZ6</accession>
<protein>
    <submittedName>
        <fullName evidence="1">Uncharacterized protein</fullName>
    </submittedName>
</protein>
<proteinExistence type="predicted"/>
<name>A0A7J6QJZ6_PEROL</name>
<dbReference type="AlphaFoldDB" id="A0A7J6QJZ6"/>
<organism evidence="1 2">
    <name type="scientific">Perkinsus olseni</name>
    <name type="common">Perkinsus atlanticus</name>
    <dbReference type="NCBI Taxonomy" id="32597"/>
    <lineage>
        <taxon>Eukaryota</taxon>
        <taxon>Sar</taxon>
        <taxon>Alveolata</taxon>
        <taxon>Perkinsozoa</taxon>
        <taxon>Perkinsea</taxon>
        <taxon>Perkinsida</taxon>
        <taxon>Perkinsidae</taxon>
        <taxon>Perkinsus</taxon>
    </lineage>
</organism>
<sequence>CKKKADLHAGIYALHNARADTNESVGMTRIFRQENGETFEYLADISGHGQCFGTIWKWISANTIDNGGYMEAPEDIRAELEGLCNDGFLALEPSPDLTGLDGTYAGNGLRKSLSLEFDHGTLMKADLRVLEVNDDFRMVLFYPLCDGIISIIPQIGLPTENQPTYLILKKS</sequence>
<feature type="non-terminal residue" evidence="1">
    <location>
        <position position="1"/>
    </location>
</feature>
<evidence type="ECO:0000313" key="2">
    <source>
        <dbReference type="Proteomes" id="UP000574390"/>
    </source>
</evidence>
<dbReference type="EMBL" id="JABANM010029176">
    <property type="protein sequence ID" value="KAF4708441.1"/>
    <property type="molecule type" value="Genomic_DNA"/>
</dbReference>
<dbReference type="Proteomes" id="UP000574390">
    <property type="component" value="Unassembled WGS sequence"/>
</dbReference>
<reference evidence="1 2" key="1">
    <citation type="submission" date="2020-04" db="EMBL/GenBank/DDBJ databases">
        <title>Perkinsus olseni comparative genomics.</title>
        <authorList>
            <person name="Bogema D.R."/>
        </authorList>
    </citation>
    <scope>NUCLEOTIDE SEQUENCE [LARGE SCALE GENOMIC DNA]</scope>
    <source>
        <strain evidence="1">ATCC PRA-205</strain>
    </source>
</reference>